<sequence length="118" mass="12910">MGEWTILERLLEAAVQQHSTMIGSSSSYEAVDLGKQPGCGDMRWNIPGTEPVQGLAPGSEVESVLVLKARVGRASVGAGDRILGRIWRLGLEWPGEQSPTIGWRRSLGQCWTLDLEKH</sequence>
<dbReference type="Proteomes" id="UP001152803">
    <property type="component" value="Unassembled WGS sequence"/>
</dbReference>
<comment type="caution">
    <text evidence="1">The sequence shown here is derived from an EMBL/GenBank/DDBJ whole genome shotgun (WGS) entry which is preliminary data.</text>
</comment>
<dbReference type="EMBL" id="JAFJMO010000006">
    <property type="protein sequence ID" value="KAJ8274809.1"/>
    <property type="molecule type" value="Genomic_DNA"/>
</dbReference>
<dbReference type="OrthoDB" id="10575171at2759"/>
<reference evidence="1" key="1">
    <citation type="journal article" date="2023" name="Science">
        <title>Genome structures resolve the early diversification of teleost fishes.</title>
        <authorList>
            <person name="Parey E."/>
            <person name="Louis A."/>
            <person name="Montfort J."/>
            <person name="Bouchez O."/>
            <person name="Roques C."/>
            <person name="Iampietro C."/>
            <person name="Lluch J."/>
            <person name="Castinel A."/>
            <person name="Donnadieu C."/>
            <person name="Desvignes T."/>
            <person name="Floi Bucao C."/>
            <person name="Jouanno E."/>
            <person name="Wen M."/>
            <person name="Mejri S."/>
            <person name="Dirks R."/>
            <person name="Jansen H."/>
            <person name="Henkel C."/>
            <person name="Chen W.J."/>
            <person name="Zahm M."/>
            <person name="Cabau C."/>
            <person name="Klopp C."/>
            <person name="Thompson A.W."/>
            <person name="Robinson-Rechavi M."/>
            <person name="Braasch I."/>
            <person name="Lecointre G."/>
            <person name="Bobe J."/>
            <person name="Postlethwait J.H."/>
            <person name="Berthelot C."/>
            <person name="Roest Crollius H."/>
            <person name="Guiguen Y."/>
        </authorList>
    </citation>
    <scope>NUCLEOTIDE SEQUENCE</scope>
    <source>
        <strain evidence="1">Concon-B</strain>
    </source>
</reference>
<name>A0A9Q1DLN8_CONCO</name>
<protein>
    <submittedName>
        <fullName evidence="1">Uncharacterized protein</fullName>
    </submittedName>
</protein>
<evidence type="ECO:0000313" key="1">
    <source>
        <dbReference type="EMBL" id="KAJ8274809.1"/>
    </source>
</evidence>
<keyword evidence="2" id="KW-1185">Reference proteome</keyword>
<evidence type="ECO:0000313" key="2">
    <source>
        <dbReference type="Proteomes" id="UP001152803"/>
    </source>
</evidence>
<gene>
    <name evidence="1" type="ORF">COCON_G00094340</name>
</gene>
<accession>A0A9Q1DLN8</accession>
<organism evidence="1 2">
    <name type="scientific">Conger conger</name>
    <name type="common">Conger eel</name>
    <name type="synonym">Muraena conger</name>
    <dbReference type="NCBI Taxonomy" id="82655"/>
    <lineage>
        <taxon>Eukaryota</taxon>
        <taxon>Metazoa</taxon>
        <taxon>Chordata</taxon>
        <taxon>Craniata</taxon>
        <taxon>Vertebrata</taxon>
        <taxon>Euteleostomi</taxon>
        <taxon>Actinopterygii</taxon>
        <taxon>Neopterygii</taxon>
        <taxon>Teleostei</taxon>
        <taxon>Anguilliformes</taxon>
        <taxon>Congridae</taxon>
        <taxon>Conger</taxon>
    </lineage>
</organism>
<proteinExistence type="predicted"/>
<dbReference type="AlphaFoldDB" id="A0A9Q1DLN8"/>